<evidence type="ECO:0000313" key="4">
    <source>
        <dbReference type="Proteomes" id="UP001501176"/>
    </source>
</evidence>
<evidence type="ECO:0000256" key="1">
    <source>
        <dbReference type="SAM" id="SignalP"/>
    </source>
</evidence>
<feature type="signal peptide" evidence="1">
    <location>
        <begin position="1"/>
        <end position="20"/>
    </location>
</feature>
<dbReference type="Pfam" id="PF07883">
    <property type="entry name" value="Cupin_2"/>
    <property type="match status" value="1"/>
</dbReference>
<dbReference type="RefSeq" id="WP_325125929.1">
    <property type="nucleotide sequence ID" value="NZ_BAAAFN010000006.1"/>
</dbReference>
<dbReference type="PANTHER" id="PTHR38599">
    <property type="entry name" value="CUPIN DOMAIN PROTEIN (AFU_ORTHOLOGUE AFUA_3G13620)"/>
    <property type="match status" value="1"/>
</dbReference>
<dbReference type="InterPro" id="IPR011051">
    <property type="entry name" value="RmlC_Cupin_sf"/>
</dbReference>
<feature type="chain" id="PRO_5047001825" evidence="1">
    <location>
        <begin position="21"/>
        <end position="134"/>
    </location>
</feature>
<dbReference type="Proteomes" id="UP001501176">
    <property type="component" value="Unassembled WGS sequence"/>
</dbReference>
<keyword evidence="4" id="KW-1185">Reference proteome</keyword>
<feature type="domain" description="Cupin type-2" evidence="2">
    <location>
        <begin position="50"/>
        <end position="120"/>
    </location>
</feature>
<organism evidence="3 4">
    <name type="scientific">Castellaniella daejeonensis</name>
    <dbReference type="NCBI Taxonomy" id="659013"/>
    <lineage>
        <taxon>Bacteria</taxon>
        <taxon>Pseudomonadati</taxon>
        <taxon>Pseudomonadota</taxon>
        <taxon>Betaproteobacteria</taxon>
        <taxon>Burkholderiales</taxon>
        <taxon>Alcaligenaceae</taxon>
        <taxon>Castellaniella</taxon>
    </lineage>
</organism>
<dbReference type="SUPFAM" id="SSF51182">
    <property type="entry name" value="RmlC-like cupins"/>
    <property type="match status" value="1"/>
</dbReference>
<keyword evidence="1" id="KW-0732">Signal</keyword>
<proteinExistence type="predicted"/>
<protein>
    <submittedName>
        <fullName evidence="3">Cupin domain-containing protein</fullName>
    </submittedName>
</protein>
<dbReference type="PANTHER" id="PTHR38599:SF1">
    <property type="entry name" value="CUPIN DOMAIN PROTEIN (AFU_ORTHOLOGUE AFUA_3G13620)"/>
    <property type="match status" value="1"/>
</dbReference>
<dbReference type="CDD" id="cd02234">
    <property type="entry name" value="cupin_BLR7677-like"/>
    <property type="match status" value="1"/>
</dbReference>
<name>A0ABN0TGG3_9BURK</name>
<gene>
    <name evidence="3" type="ORF">GCM10009125_07680</name>
</gene>
<dbReference type="InterPro" id="IPR013096">
    <property type="entry name" value="Cupin_2"/>
</dbReference>
<accession>A0ABN0TGG3</accession>
<reference evidence="3 4" key="1">
    <citation type="journal article" date="2019" name="Int. J. Syst. Evol. Microbiol.">
        <title>The Global Catalogue of Microorganisms (GCM) 10K type strain sequencing project: providing services to taxonomists for standard genome sequencing and annotation.</title>
        <authorList>
            <consortium name="The Broad Institute Genomics Platform"/>
            <consortium name="The Broad Institute Genome Sequencing Center for Infectious Disease"/>
            <person name="Wu L."/>
            <person name="Ma J."/>
        </authorList>
    </citation>
    <scope>NUCLEOTIDE SEQUENCE [LARGE SCALE GENOMIC DNA]</scope>
    <source>
        <strain evidence="3 4">JCM 16240</strain>
    </source>
</reference>
<evidence type="ECO:0000313" key="3">
    <source>
        <dbReference type="EMBL" id="GAA0221065.1"/>
    </source>
</evidence>
<dbReference type="InterPro" id="IPR014710">
    <property type="entry name" value="RmlC-like_jellyroll"/>
</dbReference>
<sequence>MSHPRMLAALLCLACTTAVAAPPSAPAPIVTEVLRQDLPDMPGKEALMLLVEYPPGGVDPVHRHDAHGLIYVLEGKVVMGVQGGRETTLGPGQAFHEGPEDVHTVGRNASATEPARFLAVLIKDEGKPAVLPAH</sequence>
<evidence type="ECO:0000259" key="2">
    <source>
        <dbReference type="Pfam" id="PF07883"/>
    </source>
</evidence>
<comment type="caution">
    <text evidence="3">The sequence shown here is derived from an EMBL/GenBank/DDBJ whole genome shotgun (WGS) entry which is preliminary data.</text>
</comment>
<dbReference type="Gene3D" id="2.60.120.10">
    <property type="entry name" value="Jelly Rolls"/>
    <property type="match status" value="1"/>
</dbReference>
<dbReference type="EMBL" id="BAAAFN010000006">
    <property type="protein sequence ID" value="GAA0221065.1"/>
    <property type="molecule type" value="Genomic_DNA"/>
</dbReference>